<evidence type="ECO:0000313" key="2">
    <source>
        <dbReference type="Proteomes" id="UP000307201"/>
    </source>
</evidence>
<dbReference type="EMBL" id="VBTE01000005">
    <property type="protein sequence ID" value="TLQ08821.1"/>
    <property type="molecule type" value="Genomic_DNA"/>
</dbReference>
<sequence>MEIEQLNMATDELTGDPIDNCILFVSDGKVKKLQLSDYMELNVKVNGGKITLLENTQKHKF</sequence>
<reference evidence="1 2" key="1">
    <citation type="submission" date="2019-05" db="EMBL/GenBank/DDBJ databases">
        <title>The metagenome of a microbial culture collection derived from dairy environment covers the genomic content of the human microbiome.</title>
        <authorList>
            <person name="Roder T."/>
            <person name="Wuthrich D."/>
            <person name="Sattari Z."/>
            <person name="Von Ah U."/>
            <person name="Bar C."/>
            <person name="Ronchi F."/>
            <person name="Macpherson A.J."/>
            <person name="Ganal-Vonarburg S.C."/>
            <person name="Bruggmann R."/>
            <person name="Vergeres G."/>
        </authorList>
    </citation>
    <scope>NUCLEOTIDE SEQUENCE [LARGE SCALE GENOMIC DNA]</scope>
    <source>
        <strain evidence="1 2">FAM 24235</strain>
    </source>
</reference>
<comment type="caution">
    <text evidence="1">The sequence shown here is derived from an EMBL/GenBank/DDBJ whole genome shotgun (WGS) entry which is preliminary data.</text>
</comment>
<proteinExistence type="predicted"/>
<dbReference type="RefSeq" id="WP_138470988.1">
    <property type="nucleotide sequence ID" value="NZ_JBGQQO010000005.1"/>
</dbReference>
<evidence type="ECO:0000313" key="1">
    <source>
        <dbReference type="EMBL" id="TLQ08821.1"/>
    </source>
</evidence>
<dbReference type="Proteomes" id="UP000307201">
    <property type="component" value="Unassembled WGS sequence"/>
</dbReference>
<name>A0A5R9C6Q6_9LACT</name>
<organism evidence="1 2">
    <name type="scientific">Marinilactibacillus psychrotolerans</name>
    <dbReference type="NCBI Taxonomy" id="191770"/>
    <lineage>
        <taxon>Bacteria</taxon>
        <taxon>Bacillati</taxon>
        <taxon>Bacillota</taxon>
        <taxon>Bacilli</taxon>
        <taxon>Lactobacillales</taxon>
        <taxon>Carnobacteriaceae</taxon>
        <taxon>Marinilactibacillus</taxon>
    </lineage>
</organism>
<dbReference type="AlphaFoldDB" id="A0A5R9C6Q6"/>
<protein>
    <submittedName>
        <fullName evidence="1">Uncharacterized protein</fullName>
    </submittedName>
</protein>
<accession>A0A5R9C6Q6</accession>
<gene>
    <name evidence="1" type="ORF">FEZ48_02755</name>
</gene>